<dbReference type="Pfam" id="PF00171">
    <property type="entry name" value="Aldedh"/>
    <property type="match status" value="1"/>
</dbReference>
<accession>G4CP61</accession>
<evidence type="ECO:0000259" key="5">
    <source>
        <dbReference type="Pfam" id="PF00171"/>
    </source>
</evidence>
<dbReference type="GO" id="GO:0004029">
    <property type="term" value="F:aldehyde dehydrogenase (NAD+) activity"/>
    <property type="evidence" value="ECO:0007669"/>
    <property type="project" value="UniProtKB-EC"/>
</dbReference>
<comment type="similarity">
    <text evidence="1 4">Belongs to the aldehyde dehydrogenase family.</text>
</comment>
<keyword evidence="2 4" id="KW-0560">Oxidoreductase</keyword>
<keyword evidence="7" id="KW-1185">Reference proteome</keyword>
<dbReference type="SUPFAM" id="SSF53720">
    <property type="entry name" value="ALDH-like"/>
    <property type="match status" value="1"/>
</dbReference>
<evidence type="ECO:0000256" key="4">
    <source>
        <dbReference type="RuleBase" id="RU003345"/>
    </source>
</evidence>
<evidence type="ECO:0000256" key="3">
    <source>
        <dbReference type="PROSITE-ProRule" id="PRU10007"/>
    </source>
</evidence>
<dbReference type="InterPro" id="IPR016161">
    <property type="entry name" value="Ald_DH/histidinol_DH"/>
</dbReference>
<sequence>MFDKSELQNRRRIMMAKNLNVFDKEYGLFINGEWTKGSKGELLTSYNPSNGEELAKFVDASNEDVDAAVKAAQEAFKTWKKTTATERALILNQIADVIDENAELFALQETLDNGKPIRETRAADIPLASDHFRYFASVIRGEEGTCNQLDEEDLSIVLREPIGVVGQIIPWNFPFLMAAWKIAPALAAGCTIVIHPSSSTSLSLLSFAQKVSHLLPKGVLNIITGKGSKSGEYMLHHKGFNKLAFTGSTAVGRRVGIAAAELLVPATLELGGKSANIFFDDMPFDKALEGAQKGILFNQGQVCCAGSRIFVQEGIYDKFVNALAEEFKKVKVGLPWEDDTQMGAQVNAGQLETILKYVKIGEQEGARIITGGKKIEGGDLGKGEFVEPTLIASDSNDDQVSQEEIFGPVATVIKFKTEEEVIKMANDSEYGLGGAVWSKDINRCLRVSRALETGRVWVNCYNRLPAGAPFGGYKASGIGRETHKMMLAAYTQVKNIYISTREEREGMY</sequence>
<evidence type="ECO:0000256" key="2">
    <source>
        <dbReference type="ARBA" id="ARBA00023002"/>
    </source>
</evidence>
<dbReference type="PANTHER" id="PTHR43111">
    <property type="entry name" value="ALDEHYDE DEHYDROGENASE B-RELATED"/>
    <property type="match status" value="1"/>
</dbReference>
<dbReference type="Gene3D" id="3.40.605.10">
    <property type="entry name" value="Aldehyde Dehydrogenase, Chain A, domain 1"/>
    <property type="match status" value="1"/>
</dbReference>
<evidence type="ECO:0000256" key="1">
    <source>
        <dbReference type="ARBA" id="ARBA00009986"/>
    </source>
</evidence>
<dbReference type="PROSITE" id="PS00687">
    <property type="entry name" value="ALDEHYDE_DEHYDR_GLU"/>
    <property type="match status" value="1"/>
</dbReference>
<dbReference type="AlphaFoldDB" id="G4CP61"/>
<feature type="domain" description="Aldehyde dehydrogenase" evidence="5">
    <location>
        <begin position="34"/>
        <end position="496"/>
    </location>
</feature>
<dbReference type="FunFam" id="3.40.309.10:FF:000012">
    <property type="entry name" value="Betaine aldehyde dehydrogenase"/>
    <property type="match status" value="1"/>
</dbReference>
<name>G4CP61_9NEIS</name>
<organism evidence="6 7">
    <name type="scientific">Neisseria wadsworthii 9715</name>
    <dbReference type="NCBI Taxonomy" id="1030841"/>
    <lineage>
        <taxon>Bacteria</taxon>
        <taxon>Pseudomonadati</taxon>
        <taxon>Pseudomonadota</taxon>
        <taxon>Betaproteobacteria</taxon>
        <taxon>Neisseriales</taxon>
        <taxon>Neisseriaceae</taxon>
        <taxon>Neisseria</taxon>
    </lineage>
</organism>
<gene>
    <name evidence="6" type="primary">aldA2</name>
    <name evidence="6" type="ORF">HMPREF9370_0870</name>
</gene>
<dbReference type="InterPro" id="IPR016163">
    <property type="entry name" value="Ald_DH_C"/>
</dbReference>
<dbReference type="PANTHER" id="PTHR43111:SF1">
    <property type="entry name" value="ALDEHYDE DEHYDROGENASE B-RELATED"/>
    <property type="match status" value="1"/>
</dbReference>
<evidence type="ECO:0000313" key="6">
    <source>
        <dbReference type="EMBL" id="EGZ48575.1"/>
    </source>
</evidence>
<dbReference type="STRING" id="1030841.HMPREF9370_0870"/>
<dbReference type="InterPro" id="IPR016162">
    <property type="entry name" value="Ald_DH_N"/>
</dbReference>
<dbReference type="InterPro" id="IPR029510">
    <property type="entry name" value="Ald_DH_CS_GLU"/>
</dbReference>
<dbReference type="InterPro" id="IPR016160">
    <property type="entry name" value="Ald_DH_CS_CYS"/>
</dbReference>
<dbReference type="EMBL" id="AGAZ01000033">
    <property type="protein sequence ID" value="EGZ48575.1"/>
    <property type="molecule type" value="Genomic_DNA"/>
</dbReference>
<reference evidence="6 7" key="1">
    <citation type="submission" date="2011-06" db="EMBL/GenBank/DDBJ databases">
        <authorList>
            <person name="Muzny D."/>
            <person name="Qin X."/>
            <person name="Deng J."/>
            <person name="Jiang H."/>
            <person name="Liu Y."/>
            <person name="Qu J."/>
            <person name="Song X.-Z."/>
            <person name="Zhang L."/>
            <person name="Thornton R."/>
            <person name="Coyle M."/>
            <person name="Francisco L."/>
            <person name="Jackson L."/>
            <person name="Javaid M."/>
            <person name="Korchina V."/>
            <person name="Kovar C."/>
            <person name="Mata R."/>
            <person name="Mathew T."/>
            <person name="Ngo R."/>
            <person name="Nguyen L."/>
            <person name="Nguyen N."/>
            <person name="Okwuonu G."/>
            <person name="Ongeri F."/>
            <person name="Pham C."/>
            <person name="Simmons D."/>
            <person name="Wilczek-Boney K."/>
            <person name="Hale W."/>
            <person name="Jakkamsetti A."/>
            <person name="Pham P."/>
            <person name="Ruth R."/>
            <person name="San Lucas F."/>
            <person name="Warren J."/>
            <person name="Zhang J."/>
            <person name="Zhao Z."/>
            <person name="Zhou C."/>
            <person name="Zhu D."/>
            <person name="Lee S."/>
            <person name="Bess C."/>
            <person name="Blankenburg K."/>
            <person name="Forbes L."/>
            <person name="Fu Q."/>
            <person name="Gubbala S."/>
            <person name="Hirani K."/>
            <person name="Jayaseelan J.C."/>
            <person name="Lara F."/>
            <person name="Munidasa M."/>
            <person name="Palculict T."/>
            <person name="Patil S."/>
            <person name="Pu L.-L."/>
            <person name="Saada N."/>
            <person name="Tang L."/>
            <person name="Weissenberger G."/>
            <person name="Zhu Y."/>
            <person name="Hemphill L."/>
            <person name="Shang Y."/>
            <person name="Youmans B."/>
            <person name="Ayvaz T."/>
            <person name="Ross M."/>
            <person name="Santibanez J."/>
            <person name="Aqrawi P."/>
            <person name="Gross S."/>
            <person name="Joshi V."/>
            <person name="Fowler G."/>
            <person name="Nazareth L."/>
            <person name="Reid J."/>
            <person name="Worley K."/>
            <person name="Petrosino J."/>
            <person name="Highlander S."/>
            <person name="Gibbs R."/>
        </authorList>
    </citation>
    <scope>NUCLEOTIDE SEQUENCE [LARGE SCALE GENOMIC DNA]</scope>
    <source>
        <strain evidence="6 7">9715</strain>
    </source>
</reference>
<evidence type="ECO:0000313" key="7">
    <source>
        <dbReference type="Proteomes" id="UP000005336"/>
    </source>
</evidence>
<comment type="caution">
    <text evidence="6">The sequence shown here is derived from an EMBL/GenBank/DDBJ whole genome shotgun (WGS) entry which is preliminary data.</text>
</comment>
<dbReference type="HOGENOM" id="CLU_005391_0_2_4"/>
<feature type="active site" evidence="3">
    <location>
        <position position="269"/>
    </location>
</feature>
<dbReference type="Proteomes" id="UP000005336">
    <property type="component" value="Unassembled WGS sequence"/>
</dbReference>
<dbReference type="PROSITE" id="PS00070">
    <property type="entry name" value="ALDEHYDE_DEHYDR_CYS"/>
    <property type="match status" value="1"/>
</dbReference>
<dbReference type="PATRIC" id="fig|1030841.3.peg.853"/>
<dbReference type="FunFam" id="3.40.605.10:FF:000007">
    <property type="entry name" value="NAD/NADP-dependent betaine aldehyde dehydrogenase"/>
    <property type="match status" value="1"/>
</dbReference>
<protein>
    <submittedName>
        <fullName evidence="6">Aldehyde dehydrogenase</fullName>
        <ecNumber evidence="6">1.2.1.3</ecNumber>
    </submittedName>
</protein>
<proteinExistence type="inferred from homology"/>
<dbReference type="InterPro" id="IPR015590">
    <property type="entry name" value="Aldehyde_DH_dom"/>
</dbReference>
<dbReference type="EC" id="1.2.1.3" evidence="6"/>
<dbReference type="Gene3D" id="3.40.309.10">
    <property type="entry name" value="Aldehyde Dehydrogenase, Chain A, domain 2"/>
    <property type="match status" value="1"/>
</dbReference>